<feature type="transmembrane region" description="Helical" evidence="7">
    <location>
        <begin position="143"/>
        <end position="162"/>
    </location>
</feature>
<dbReference type="OrthoDB" id="9808328at2"/>
<dbReference type="InterPro" id="IPR011527">
    <property type="entry name" value="ABC1_TM_dom"/>
</dbReference>
<feature type="transmembrane region" description="Helical" evidence="7">
    <location>
        <begin position="231"/>
        <end position="249"/>
    </location>
</feature>
<dbReference type="STRING" id="754035.Mesau_04067"/>
<evidence type="ECO:0000256" key="6">
    <source>
        <dbReference type="ARBA" id="ARBA00023136"/>
    </source>
</evidence>
<sequence>MHLARHQVPALLLFSLVSNLLLLASTVYMLQIYDRVLSSGSIDTLFWLTLAVVGAIAVYGMLEHARRMMLGHISQWLDDQLSVPVIERAMDARLAGSSLEAGLKDVADLRGFIAGDGILTFLDAPWTPVFLAFMWLLHPALGVVGLAGAVLLFCAALANDFLTRRKSQEAAAGLRRSQTAVGQFIDGAETLRSLGMSEPALRRWEENQQSLMDIQTRLLRRTTVIGSLSRSLRLALQVAVLGLGAYLVLRRELTPGSMIAASILLSRALAPIERSIGAWRGLVSARTARRNLTKLFADTRSMQTVGVTLPRPQGRLKLENLHYCAPGTSQALVNAISFGVEPGQTCGVIGQSGSGKTTLCRLIVGALRPSLGHVRLDGAEVCNWPSDELGMHLGYLPQQVELFPGTIGENIARLRDVDSDAVIAAAQLAGIHDMILRLPNGYRTEVGPHGARISRGQRQRIALARALFGDPQLIVLDEPNTGLDGEGEVALFNVLQQLKERGRTVILVSHQTNLLRTADHVVFLHDGSVSMFGTRDEVLGALGGPPRRIPVPAALREKLVANAATKLNAAE</sequence>
<feature type="transmembrane region" description="Helical" evidence="7">
    <location>
        <begin position="12"/>
        <end position="33"/>
    </location>
</feature>
<keyword evidence="2 7" id="KW-0812">Transmembrane</keyword>
<keyword evidence="5 7" id="KW-1133">Transmembrane helix</keyword>
<dbReference type="GO" id="GO:0140359">
    <property type="term" value="F:ABC-type transporter activity"/>
    <property type="evidence" value="ECO:0007669"/>
    <property type="project" value="InterPro"/>
</dbReference>
<accession>L0KMS0</accession>
<feature type="domain" description="ABC transporter" evidence="8">
    <location>
        <begin position="316"/>
        <end position="551"/>
    </location>
</feature>
<gene>
    <name evidence="10" type="ordered locus">Mesau_04067</name>
</gene>
<name>L0KMS0_MESAW</name>
<keyword evidence="6 7" id="KW-0472">Membrane</keyword>
<proteinExistence type="predicted"/>
<dbReference type="eggNOG" id="COG4618">
    <property type="taxonomic scope" value="Bacteria"/>
</dbReference>
<dbReference type="SUPFAM" id="SSF90123">
    <property type="entry name" value="ABC transporter transmembrane region"/>
    <property type="match status" value="1"/>
</dbReference>
<dbReference type="NCBIfam" id="TIGR01842">
    <property type="entry name" value="type_I_sec_PrtD"/>
    <property type="match status" value="1"/>
</dbReference>
<dbReference type="AlphaFoldDB" id="L0KMS0"/>
<dbReference type="RefSeq" id="WP_015317828.1">
    <property type="nucleotide sequence ID" value="NC_019973.1"/>
</dbReference>
<dbReference type="HOGENOM" id="CLU_000604_95_6_5"/>
<dbReference type="SUPFAM" id="SSF52540">
    <property type="entry name" value="P-loop containing nucleoside triphosphate hydrolases"/>
    <property type="match status" value="1"/>
</dbReference>
<dbReference type="GO" id="GO:0016887">
    <property type="term" value="F:ATP hydrolysis activity"/>
    <property type="evidence" value="ECO:0007669"/>
    <property type="project" value="InterPro"/>
</dbReference>
<dbReference type="GO" id="GO:0005886">
    <property type="term" value="C:plasma membrane"/>
    <property type="evidence" value="ECO:0007669"/>
    <property type="project" value="UniProtKB-SubCell"/>
</dbReference>
<dbReference type="EMBL" id="CP003358">
    <property type="protein sequence ID" value="AGB46416.1"/>
    <property type="molecule type" value="Genomic_DNA"/>
</dbReference>
<dbReference type="Pfam" id="PF00664">
    <property type="entry name" value="ABC_membrane"/>
    <property type="match status" value="1"/>
</dbReference>
<dbReference type="GO" id="GO:0030253">
    <property type="term" value="P:protein secretion by the type I secretion system"/>
    <property type="evidence" value="ECO:0007669"/>
    <property type="project" value="InterPro"/>
</dbReference>
<dbReference type="Proteomes" id="UP000010998">
    <property type="component" value="Chromosome"/>
</dbReference>
<dbReference type="KEGG" id="mam:Mesau_04067"/>
<evidence type="ECO:0000256" key="5">
    <source>
        <dbReference type="ARBA" id="ARBA00022989"/>
    </source>
</evidence>
<dbReference type="InterPro" id="IPR003593">
    <property type="entry name" value="AAA+_ATPase"/>
</dbReference>
<dbReference type="GO" id="GO:0005524">
    <property type="term" value="F:ATP binding"/>
    <property type="evidence" value="ECO:0007669"/>
    <property type="project" value="UniProtKB-KW"/>
</dbReference>
<evidence type="ECO:0000259" key="8">
    <source>
        <dbReference type="PROSITE" id="PS50893"/>
    </source>
</evidence>
<keyword evidence="11" id="KW-1185">Reference proteome</keyword>
<evidence type="ECO:0000313" key="10">
    <source>
        <dbReference type="EMBL" id="AGB46416.1"/>
    </source>
</evidence>
<dbReference type="GeneID" id="90991408"/>
<dbReference type="InterPro" id="IPR003439">
    <property type="entry name" value="ABC_transporter-like_ATP-bd"/>
</dbReference>
<organism evidence="10 11">
    <name type="scientific">Mesorhizobium australicum (strain HAMBI 3006 / LMG 24608 / WSM2073)</name>
    <dbReference type="NCBI Taxonomy" id="754035"/>
    <lineage>
        <taxon>Bacteria</taxon>
        <taxon>Pseudomonadati</taxon>
        <taxon>Pseudomonadota</taxon>
        <taxon>Alphaproteobacteria</taxon>
        <taxon>Hyphomicrobiales</taxon>
        <taxon>Phyllobacteriaceae</taxon>
        <taxon>Mesorhizobium</taxon>
    </lineage>
</organism>
<dbReference type="PROSITE" id="PS50893">
    <property type="entry name" value="ABC_TRANSPORTER_2"/>
    <property type="match status" value="1"/>
</dbReference>
<evidence type="ECO:0000259" key="9">
    <source>
        <dbReference type="PROSITE" id="PS50929"/>
    </source>
</evidence>
<evidence type="ECO:0000313" key="11">
    <source>
        <dbReference type="Proteomes" id="UP000010998"/>
    </source>
</evidence>
<dbReference type="InterPro" id="IPR010128">
    <property type="entry name" value="ATPase_T1SS_PrtD-like"/>
</dbReference>
<dbReference type="GO" id="GO:0034040">
    <property type="term" value="F:ATPase-coupled lipid transmembrane transporter activity"/>
    <property type="evidence" value="ECO:0007669"/>
    <property type="project" value="TreeGrafter"/>
</dbReference>
<dbReference type="Gene3D" id="3.40.50.300">
    <property type="entry name" value="P-loop containing nucleotide triphosphate hydrolases"/>
    <property type="match status" value="1"/>
</dbReference>
<evidence type="ECO:0000256" key="3">
    <source>
        <dbReference type="ARBA" id="ARBA00022741"/>
    </source>
</evidence>
<comment type="subcellular location">
    <subcellularLocation>
        <location evidence="1">Cell membrane</location>
        <topology evidence="1">Multi-pass membrane protein</topology>
    </subcellularLocation>
</comment>
<keyword evidence="4" id="KW-0067">ATP-binding</keyword>
<dbReference type="Pfam" id="PF00005">
    <property type="entry name" value="ABC_tran"/>
    <property type="match status" value="1"/>
</dbReference>
<evidence type="ECO:0000256" key="2">
    <source>
        <dbReference type="ARBA" id="ARBA00022692"/>
    </source>
</evidence>
<dbReference type="InterPro" id="IPR039421">
    <property type="entry name" value="Type_1_exporter"/>
</dbReference>
<dbReference type="PANTHER" id="PTHR24221">
    <property type="entry name" value="ATP-BINDING CASSETTE SUB-FAMILY B"/>
    <property type="match status" value="1"/>
</dbReference>
<evidence type="ECO:0000256" key="4">
    <source>
        <dbReference type="ARBA" id="ARBA00022840"/>
    </source>
</evidence>
<dbReference type="PROSITE" id="PS50929">
    <property type="entry name" value="ABC_TM1F"/>
    <property type="match status" value="1"/>
</dbReference>
<evidence type="ECO:0000256" key="7">
    <source>
        <dbReference type="SAM" id="Phobius"/>
    </source>
</evidence>
<feature type="domain" description="ABC transmembrane type-1" evidence="9">
    <location>
        <begin position="10"/>
        <end position="284"/>
    </location>
</feature>
<dbReference type="GO" id="GO:0030256">
    <property type="term" value="C:type I protein secretion system complex"/>
    <property type="evidence" value="ECO:0007669"/>
    <property type="project" value="InterPro"/>
</dbReference>
<protein>
    <submittedName>
        <fullName evidence="10">Type I secretion system ABC transporter, PrtD family</fullName>
    </submittedName>
</protein>
<dbReference type="InterPro" id="IPR036640">
    <property type="entry name" value="ABC1_TM_sf"/>
</dbReference>
<keyword evidence="3" id="KW-0547">Nucleotide-binding</keyword>
<evidence type="ECO:0000256" key="1">
    <source>
        <dbReference type="ARBA" id="ARBA00004651"/>
    </source>
</evidence>
<dbReference type="PANTHER" id="PTHR24221:SF248">
    <property type="entry name" value="ABC TRANSPORTER TRANSMEMBRANE REGION"/>
    <property type="match status" value="1"/>
</dbReference>
<feature type="transmembrane region" description="Helical" evidence="7">
    <location>
        <begin position="45"/>
        <end position="62"/>
    </location>
</feature>
<dbReference type="SMART" id="SM00382">
    <property type="entry name" value="AAA"/>
    <property type="match status" value="1"/>
</dbReference>
<reference evidence="11" key="1">
    <citation type="submission" date="2012-02" db="EMBL/GenBank/DDBJ databases">
        <title>Complete sequence of Mesorhizobium australicum WSM2073.</title>
        <authorList>
            <person name="Lucas S."/>
            <person name="Han J."/>
            <person name="Lapidus A."/>
            <person name="Cheng J.-F."/>
            <person name="Goodwin L."/>
            <person name="Pitluck S."/>
            <person name="Peters L."/>
            <person name="Gu W."/>
            <person name="Detter J.C."/>
            <person name="Han C."/>
            <person name="Tapia R."/>
            <person name="Land M."/>
            <person name="Hauser L."/>
            <person name="Kyrpides N."/>
            <person name="Ivanova N."/>
            <person name="Pagani I."/>
            <person name="Reeve W.G."/>
            <person name="Howieson J.G."/>
            <person name="Tiwari R.P."/>
            <person name="O'Hara G.W."/>
            <person name="Atkins C.A."/>
            <person name="Ronson C.W."/>
            <person name="Nandasena K.G."/>
            <person name="Woyke T."/>
        </authorList>
    </citation>
    <scope>NUCLEOTIDE SEQUENCE [LARGE SCALE GENOMIC DNA]</scope>
    <source>
        <strain evidence="11">LMG 24608 / HAMBI 3006 / WSM2073</strain>
    </source>
</reference>
<dbReference type="InterPro" id="IPR027417">
    <property type="entry name" value="P-loop_NTPase"/>
</dbReference>
<dbReference type="Gene3D" id="1.20.1560.10">
    <property type="entry name" value="ABC transporter type 1, transmembrane domain"/>
    <property type="match status" value="1"/>
</dbReference>